<sequence length="364" mass="39474">MSASLALASWHHAPARGMVRRPMQPFPPPAADAVLPAPAGGDFFASRPWFATVAAHALPPGTAAEAQEAEGVWLMLRREGRRLSSLTVPYSQGWAPLGPPGADWFAAGRRLGTLWRGSPPGLLDTLDPAAPGIEDFLRGLRAAGLLPLRYRHAGHWREAWAERLGWDAYLASRPSRLRNTIRRRLAQAAGGLDHEITAAPGPALEAAIAAFEAVRARSWKPAEPFPAFDAALMRAAAAEGVLRLGILRRRADGAPIAAQYWILDHGGRRALVPKLFHDEAARAESPGTILTALMIRHILDEQDIRALDFGRGDDDYKRMWVGCRKQRIGVVLADPRHPAGALAILRHAAGALRRRLSPGEARDA</sequence>
<keyword evidence="3" id="KW-1185">Reference proteome</keyword>
<dbReference type="AlphaFoldDB" id="A0A840Y4C2"/>
<name>A0A840Y4C2_9PROT</name>
<organism evidence="2 3">
    <name type="scientific">Neoroseomonas alkaliterrae</name>
    <dbReference type="NCBI Taxonomy" id="1452450"/>
    <lineage>
        <taxon>Bacteria</taxon>
        <taxon>Pseudomonadati</taxon>
        <taxon>Pseudomonadota</taxon>
        <taxon>Alphaproteobacteria</taxon>
        <taxon>Acetobacterales</taxon>
        <taxon>Acetobacteraceae</taxon>
        <taxon>Neoroseomonas</taxon>
    </lineage>
</organism>
<dbReference type="SUPFAM" id="SSF55729">
    <property type="entry name" value="Acyl-CoA N-acyltransferases (Nat)"/>
    <property type="match status" value="1"/>
</dbReference>
<comment type="caution">
    <text evidence="2">The sequence shown here is derived from an EMBL/GenBank/DDBJ whole genome shotgun (WGS) entry which is preliminary data.</text>
</comment>
<dbReference type="InterPro" id="IPR038740">
    <property type="entry name" value="BioF2-like_GNAT_dom"/>
</dbReference>
<dbReference type="EMBL" id="JACIJE010000010">
    <property type="protein sequence ID" value="MBB5691207.1"/>
    <property type="molecule type" value="Genomic_DNA"/>
</dbReference>
<protein>
    <recommendedName>
        <fullName evidence="1">BioF2-like acetyltransferase domain-containing protein</fullName>
    </recommendedName>
</protein>
<dbReference type="Proteomes" id="UP000562254">
    <property type="component" value="Unassembled WGS sequence"/>
</dbReference>
<proteinExistence type="predicted"/>
<evidence type="ECO:0000313" key="2">
    <source>
        <dbReference type="EMBL" id="MBB5691207.1"/>
    </source>
</evidence>
<dbReference type="Pfam" id="PF13480">
    <property type="entry name" value="Acetyltransf_6"/>
    <property type="match status" value="1"/>
</dbReference>
<feature type="domain" description="BioF2-like acetyltransferase" evidence="1">
    <location>
        <begin position="176"/>
        <end position="318"/>
    </location>
</feature>
<evidence type="ECO:0000313" key="3">
    <source>
        <dbReference type="Proteomes" id="UP000562254"/>
    </source>
</evidence>
<accession>A0A840Y4C2</accession>
<gene>
    <name evidence="2" type="ORF">FHS88_003359</name>
</gene>
<reference evidence="2 3" key="1">
    <citation type="submission" date="2020-08" db="EMBL/GenBank/DDBJ databases">
        <title>Genomic Encyclopedia of Type Strains, Phase IV (KMG-IV): sequencing the most valuable type-strain genomes for metagenomic binning, comparative biology and taxonomic classification.</title>
        <authorList>
            <person name="Goeker M."/>
        </authorList>
    </citation>
    <scope>NUCLEOTIDE SEQUENCE [LARGE SCALE GENOMIC DNA]</scope>
    <source>
        <strain evidence="2 3">DSM 25895</strain>
    </source>
</reference>
<dbReference type="RefSeq" id="WP_184486595.1">
    <property type="nucleotide sequence ID" value="NZ_JAAEDJ010000171.1"/>
</dbReference>
<dbReference type="InterPro" id="IPR016181">
    <property type="entry name" value="Acyl_CoA_acyltransferase"/>
</dbReference>
<evidence type="ECO:0000259" key="1">
    <source>
        <dbReference type="Pfam" id="PF13480"/>
    </source>
</evidence>